<evidence type="ECO:0000313" key="7">
    <source>
        <dbReference type="Proteomes" id="UP000266089"/>
    </source>
</evidence>
<evidence type="ECO:0000256" key="2">
    <source>
        <dbReference type="ARBA" id="ARBA00022833"/>
    </source>
</evidence>
<dbReference type="SUPFAM" id="SSF51182">
    <property type="entry name" value="RmlC-like cupins"/>
    <property type="match status" value="1"/>
</dbReference>
<dbReference type="AlphaFoldDB" id="A0A399DW77"/>
<proteinExistence type="predicted"/>
<gene>
    <name evidence="6" type="primary">manA</name>
    <name evidence="6" type="ORF">Mcate_02657</name>
</gene>
<dbReference type="InterPro" id="IPR011051">
    <property type="entry name" value="RmlC_Cupin_sf"/>
</dbReference>
<dbReference type="CDD" id="cd07010">
    <property type="entry name" value="cupin_PMI_type_I_N_bac"/>
    <property type="match status" value="1"/>
</dbReference>
<accession>A0A399DW77</accession>
<dbReference type="Pfam" id="PF20511">
    <property type="entry name" value="PMI_typeI_cat"/>
    <property type="match status" value="1"/>
</dbReference>
<dbReference type="RefSeq" id="WP_027887102.1">
    <property type="nucleotide sequence ID" value="NZ_JBHSXZ010000069.1"/>
</dbReference>
<evidence type="ECO:0000313" key="6">
    <source>
        <dbReference type="EMBL" id="RIH74571.1"/>
    </source>
</evidence>
<reference evidence="6 7" key="1">
    <citation type="submission" date="2018-08" db="EMBL/GenBank/DDBJ databases">
        <title>Meiothermus cateniformans JCM 15151 genome sequencing project.</title>
        <authorList>
            <person name="Da Costa M.S."/>
            <person name="Albuquerque L."/>
            <person name="Raposo P."/>
            <person name="Froufe H.J.C."/>
            <person name="Barroso C.S."/>
            <person name="Egas C."/>
        </authorList>
    </citation>
    <scope>NUCLEOTIDE SEQUENCE [LARGE SCALE GENOMIC DNA]</scope>
    <source>
        <strain evidence="6 7">JCM 15151</strain>
    </source>
</reference>
<keyword evidence="6" id="KW-0413">Isomerase</keyword>
<dbReference type="EMBL" id="QWKX01000106">
    <property type="protein sequence ID" value="RIH74571.1"/>
    <property type="molecule type" value="Genomic_DNA"/>
</dbReference>
<feature type="binding site" evidence="3">
    <location>
        <position position="120"/>
    </location>
    <ligand>
        <name>Zn(2+)</name>
        <dbReference type="ChEBI" id="CHEBI:29105"/>
    </ligand>
</feature>
<name>A0A399DW77_9DEIN</name>
<dbReference type="GO" id="GO:0004476">
    <property type="term" value="F:mannose-6-phosphate isomerase activity"/>
    <property type="evidence" value="ECO:0007669"/>
    <property type="project" value="UniProtKB-EC"/>
</dbReference>
<evidence type="ECO:0000256" key="3">
    <source>
        <dbReference type="PIRSR" id="PIRSR036894-1"/>
    </source>
</evidence>
<dbReference type="EC" id="5.3.1.8" evidence="6"/>
<dbReference type="PANTHER" id="PTHR42742">
    <property type="entry name" value="TRANSCRIPTIONAL REPRESSOR MPRA"/>
    <property type="match status" value="1"/>
</dbReference>
<feature type="binding site" evidence="3">
    <location>
        <position position="100"/>
    </location>
    <ligand>
        <name>Zn(2+)</name>
        <dbReference type="ChEBI" id="CHEBI:29105"/>
    </ligand>
</feature>
<dbReference type="InterPro" id="IPR051804">
    <property type="entry name" value="Carb_Metab_Reg_Kinase/Isom"/>
</dbReference>
<dbReference type="Gene3D" id="2.60.120.10">
    <property type="entry name" value="Jelly Rolls"/>
    <property type="match status" value="1"/>
</dbReference>
<evidence type="ECO:0000256" key="1">
    <source>
        <dbReference type="ARBA" id="ARBA00022723"/>
    </source>
</evidence>
<dbReference type="InterPro" id="IPR046457">
    <property type="entry name" value="PMI_typeI_cat"/>
</dbReference>
<dbReference type="PIRSF" id="PIRSF036894">
    <property type="entry name" value="PMI_Firm_short"/>
    <property type="match status" value="1"/>
</dbReference>
<comment type="cofactor">
    <cofactor evidence="3">
        <name>Zn(2+)</name>
        <dbReference type="ChEBI" id="CHEBI:29105"/>
    </cofactor>
    <text evidence="3">Binds 1 zinc ion per subunit.</text>
</comment>
<feature type="binding site" evidence="3">
    <location>
        <position position="176"/>
    </location>
    <ligand>
        <name>Zn(2+)</name>
        <dbReference type="ChEBI" id="CHEBI:29105"/>
    </ligand>
</feature>
<feature type="domain" description="Phosphomannose isomerase type I catalytic" evidence="5">
    <location>
        <begin position="17"/>
        <end position="111"/>
    </location>
</feature>
<comment type="caution">
    <text evidence="6">The sequence shown here is derived from an EMBL/GenBank/DDBJ whole genome shotgun (WGS) entry which is preliminary data.</text>
</comment>
<organism evidence="6 7">
    <name type="scientific">Meiothermus taiwanensis</name>
    <dbReference type="NCBI Taxonomy" id="172827"/>
    <lineage>
        <taxon>Bacteria</taxon>
        <taxon>Thermotogati</taxon>
        <taxon>Deinococcota</taxon>
        <taxon>Deinococci</taxon>
        <taxon>Thermales</taxon>
        <taxon>Thermaceae</taxon>
        <taxon>Meiothermus</taxon>
    </lineage>
</organism>
<feature type="active site" evidence="4">
    <location>
        <position position="196"/>
    </location>
</feature>
<evidence type="ECO:0000259" key="5">
    <source>
        <dbReference type="Pfam" id="PF20511"/>
    </source>
</evidence>
<protein>
    <submittedName>
        <fullName evidence="6">Mannose-6-phosphate isomerase ManA</fullName>
        <ecNumber evidence="6">5.3.1.8</ecNumber>
    </submittedName>
</protein>
<evidence type="ECO:0000256" key="4">
    <source>
        <dbReference type="PIRSR" id="PIRSR036894-2"/>
    </source>
</evidence>
<dbReference type="InterPro" id="IPR014710">
    <property type="entry name" value="RmlC-like_jellyroll"/>
</dbReference>
<keyword evidence="1 3" id="KW-0479">Metal-binding</keyword>
<dbReference type="OrthoDB" id="9808275at2"/>
<dbReference type="GO" id="GO:0005975">
    <property type="term" value="P:carbohydrate metabolic process"/>
    <property type="evidence" value="ECO:0007669"/>
    <property type="project" value="InterPro"/>
</dbReference>
<dbReference type="PANTHER" id="PTHR42742:SF3">
    <property type="entry name" value="FRUCTOKINASE"/>
    <property type="match status" value="1"/>
</dbReference>
<dbReference type="GO" id="GO:0008270">
    <property type="term" value="F:zinc ion binding"/>
    <property type="evidence" value="ECO:0007669"/>
    <property type="project" value="InterPro"/>
</dbReference>
<dbReference type="InterPro" id="IPR014628">
    <property type="entry name" value="Man6P_isomerase_Firm_short"/>
</dbReference>
<sequence>MRPTLSVVNLEARPVPRVWGGTRLAKHLGLQAQEPIGELWLAYDQNRIRSGPLAGRTLAEALPELGLGFIGRAAYSRYGLELPLLVKLLDTAEWLSVQVHPDDAYAHTVEAATGFHGKTEAWYILEGEGEIVYGLRAPMERESLARAAQDGTLWDWLQREWVVPGQVIPVPAGTIHALGPGLLLYEVQQRSDLTYRLYDHGRPRELHLDKGLDVARLEPTPLPRPTPLPAHQKEILLAGEAFVLERYQLRGRRVIQAPADSFLLLTLVAGEAEWLEGPLAWGDTLLIGAGEGLELGGQAWLLGAFVPSPEALQGYPGPLQMPR</sequence>
<dbReference type="Proteomes" id="UP000266089">
    <property type="component" value="Unassembled WGS sequence"/>
</dbReference>
<keyword evidence="2 3" id="KW-0862">Zinc</keyword>